<protein>
    <recommendedName>
        <fullName evidence="4">NmrA-like domain-containing protein</fullName>
    </recommendedName>
</protein>
<keyword evidence="1" id="KW-0521">NADP</keyword>
<proteinExistence type="predicted"/>
<dbReference type="GO" id="GO:0005634">
    <property type="term" value="C:nucleus"/>
    <property type="evidence" value="ECO:0007669"/>
    <property type="project" value="TreeGrafter"/>
</dbReference>
<dbReference type="Gene3D" id="3.90.25.10">
    <property type="entry name" value="UDP-galactose 4-epimerase, domain 1"/>
    <property type="match status" value="1"/>
</dbReference>
<sequence>MSTIEYYLVAGATGRQGGATVDALLNHPDFKIDQNKVYALSRQATGPGAVKLRQKYNDINILSGDLNDPSGIFQQLDKSILGKTAVTVTKDIGRWAVEGLVRPDRTGIRNQAVSIASDELSFKDIDDIFLKHTGKGVPVTYGFLARFVIWMVKDLNTMFGFIGERPYGADLAWLRAQLEPTTFQKWVKNEVPE</sequence>
<evidence type="ECO:0008006" key="4">
    <source>
        <dbReference type="Google" id="ProtNLM"/>
    </source>
</evidence>
<dbReference type="SUPFAM" id="SSF51735">
    <property type="entry name" value="NAD(P)-binding Rossmann-fold domains"/>
    <property type="match status" value="1"/>
</dbReference>
<reference evidence="2" key="2">
    <citation type="submission" date="2020-05" db="EMBL/GenBank/DDBJ databases">
        <authorList>
            <person name="Kim H.-S."/>
            <person name="Proctor R.H."/>
            <person name="Brown D.W."/>
        </authorList>
    </citation>
    <scope>NUCLEOTIDE SEQUENCE</scope>
    <source>
        <strain evidence="2">NRRL 22465</strain>
    </source>
</reference>
<dbReference type="PANTHER" id="PTHR42748:SF7">
    <property type="entry name" value="NMRA LIKE REDOX SENSOR 1-RELATED"/>
    <property type="match status" value="1"/>
</dbReference>
<accession>A0A8H4UIU8</accession>
<dbReference type="Gene3D" id="3.40.50.720">
    <property type="entry name" value="NAD(P)-binding Rossmann-like Domain"/>
    <property type="match status" value="2"/>
</dbReference>
<dbReference type="EMBL" id="JABEYC010000474">
    <property type="protein sequence ID" value="KAF4976947.1"/>
    <property type="molecule type" value="Genomic_DNA"/>
</dbReference>
<evidence type="ECO:0000313" key="3">
    <source>
        <dbReference type="Proteomes" id="UP000635477"/>
    </source>
</evidence>
<evidence type="ECO:0000256" key="1">
    <source>
        <dbReference type="ARBA" id="ARBA00022857"/>
    </source>
</evidence>
<organism evidence="2 3">
    <name type="scientific">Fusarium zealandicum</name>
    <dbReference type="NCBI Taxonomy" id="1053134"/>
    <lineage>
        <taxon>Eukaryota</taxon>
        <taxon>Fungi</taxon>
        <taxon>Dikarya</taxon>
        <taxon>Ascomycota</taxon>
        <taxon>Pezizomycotina</taxon>
        <taxon>Sordariomycetes</taxon>
        <taxon>Hypocreomycetidae</taxon>
        <taxon>Hypocreales</taxon>
        <taxon>Nectriaceae</taxon>
        <taxon>Fusarium</taxon>
        <taxon>Fusarium staphyleae species complex</taxon>
    </lineage>
</organism>
<dbReference type="PANTHER" id="PTHR42748">
    <property type="entry name" value="NITROGEN METABOLITE REPRESSION PROTEIN NMRA FAMILY MEMBER"/>
    <property type="match status" value="1"/>
</dbReference>
<dbReference type="Proteomes" id="UP000635477">
    <property type="component" value="Unassembled WGS sequence"/>
</dbReference>
<gene>
    <name evidence="2" type="ORF">FZEAL_6451</name>
</gene>
<dbReference type="OrthoDB" id="9997102at2759"/>
<keyword evidence="3" id="KW-1185">Reference proteome</keyword>
<name>A0A8H4UIU8_9HYPO</name>
<dbReference type="InterPro" id="IPR051164">
    <property type="entry name" value="NmrA-like_oxidored"/>
</dbReference>
<dbReference type="AlphaFoldDB" id="A0A8H4UIU8"/>
<dbReference type="InterPro" id="IPR036291">
    <property type="entry name" value="NAD(P)-bd_dom_sf"/>
</dbReference>
<comment type="caution">
    <text evidence="2">The sequence shown here is derived from an EMBL/GenBank/DDBJ whole genome shotgun (WGS) entry which is preliminary data.</text>
</comment>
<reference evidence="2" key="1">
    <citation type="journal article" date="2020" name="BMC Genomics">
        <title>Correction to: Identification and distribution of gene clusters required for synthesis of sphingolipid metabolism inhibitors in diverse species of the filamentous fungus Fusarium.</title>
        <authorList>
            <person name="Kim H.S."/>
            <person name="Lohmar J.M."/>
            <person name="Busman M."/>
            <person name="Brown D.W."/>
            <person name="Naumann T.A."/>
            <person name="Divon H.H."/>
            <person name="Lysoe E."/>
            <person name="Uhlig S."/>
            <person name="Proctor R.H."/>
        </authorList>
    </citation>
    <scope>NUCLEOTIDE SEQUENCE</scope>
    <source>
        <strain evidence="2">NRRL 22465</strain>
    </source>
</reference>
<evidence type="ECO:0000313" key="2">
    <source>
        <dbReference type="EMBL" id="KAF4976947.1"/>
    </source>
</evidence>